<dbReference type="RefSeq" id="WP_307682984.1">
    <property type="nucleotide sequence ID" value="NZ_JAUSQX010000001.1"/>
</dbReference>
<keyword evidence="4 6" id="KW-1133">Transmembrane helix</keyword>
<feature type="transmembrane region" description="Helical" evidence="6">
    <location>
        <begin position="428"/>
        <end position="448"/>
    </location>
</feature>
<feature type="transmembrane region" description="Helical" evidence="6">
    <location>
        <begin position="660"/>
        <end position="686"/>
    </location>
</feature>
<feature type="transmembrane region" description="Helical" evidence="6">
    <location>
        <begin position="339"/>
        <end position="357"/>
    </location>
</feature>
<evidence type="ECO:0000256" key="3">
    <source>
        <dbReference type="ARBA" id="ARBA00022692"/>
    </source>
</evidence>
<feature type="transmembrane region" description="Helical" evidence="6">
    <location>
        <begin position="200"/>
        <end position="223"/>
    </location>
</feature>
<feature type="transmembrane region" description="Helical" evidence="6">
    <location>
        <begin position="698"/>
        <end position="719"/>
    </location>
</feature>
<evidence type="ECO:0000256" key="6">
    <source>
        <dbReference type="SAM" id="Phobius"/>
    </source>
</evidence>
<dbReference type="PANTHER" id="PTHR30287">
    <property type="entry name" value="MEMBRANE COMPONENT OF PREDICTED ABC SUPERFAMILY METABOLITE UPTAKE TRANSPORTER"/>
    <property type="match status" value="1"/>
</dbReference>
<evidence type="ECO:0000256" key="5">
    <source>
        <dbReference type="ARBA" id="ARBA00023136"/>
    </source>
</evidence>
<feature type="domain" description="ABC3 transporter permease C-terminal" evidence="7">
    <location>
        <begin position="204"/>
        <end position="320"/>
    </location>
</feature>
<evidence type="ECO:0000313" key="8">
    <source>
        <dbReference type="EMBL" id="MDP9806784.1"/>
    </source>
</evidence>
<keyword evidence="3 6" id="KW-0812">Transmembrane</keyword>
<evidence type="ECO:0000256" key="2">
    <source>
        <dbReference type="ARBA" id="ARBA00022475"/>
    </source>
</evidence>
<dbReference type="InterPro" id="IPR038766">
    <property type="entry name" value="Membrane_comp_ABC_pdt"/>
</dbReference>
<protein>
    <submittedName>
        <fullName evidence="8">ABC-type lipoprotein release transport system permease subunit</fullName>
    </submittedName>
</protein>
<keyword evidence="9" id="KW-1185">Reference proteome</keyword>
<keyword evidence="8" id="KW-0449">Lipoprotein</keyword>
<dbReference type="Pfam" id="PF02687">
    <property type="entry name" value="FtsX"/>
    <property type="match status" value="2"/>
</dbReference>
<dbReference type="PANTHER" id="PTHR30287:SF2">
    <property type="entry name" value="BLL1001 PROTEIN"/>
    <property type="match status" value="1"/>
</dbReference>
<keyword evidence="2" id="KW-1003">Cell membrane</keyword>
<reference evidence="8 9" key="1">
    <citation type="submission" date="2023-07" db="EMBL/GenBank/DDBJ databases">
        <title>Sequencing the genomes of 1000 actinobacteria strains.</title>
        <authorList>
            <person name="Klenk H.-P."/>
        </authorList>
    </citation>
    <scope>NUCLEOTIDE SEQUENCE [LARGE SCALE GENOMIC DNA]</scope>
    <source>
        <strain evidence="8 9">DSM 17163</strain>
    </source>
</reference>
<proteinExistence type="predicted"/>
<sequence length="737" mass="79243">MHLSWAIVRSSLTRTKGRLALIAASVALGVFLLLTVAAFWNATSVTSHANWREAAYEASSAYDRATYAEDHALLRSLEEGNMRVLHMPRASVMVAGEKQVNVFYVDITGVSEPPDLAGITWPGEGQYLVSQALHDYIKANPAVALDKRLGRESIGILPNELVFGPDEMLAIVGQDLSERGYPVADFIPEGAPGILSYKPVLIIGLVVLLVPILLLLAVSAALGSVQREQRYAALRLVGATTKQIAQIVILEALVGAIPGYLLGAALFVILQPALSQIPLTGQRYWPADVSVGPLGYGLIALATLGLVVVANLWGLRSVRTSPLGVVRRQRSAGAGRPSAWRLAGIGIALAIFVYLAMTVHENLALRQEIFLLLAGVVILMVGLLVASPWLVVKTGDIVRRCARSGPAIIGSTYVGAHSRRIARSVSGVVLALFAGAFFLTTVSEAISFEDERWLKEQLPETSVALINLWPGQAEELAENLAGKPYVDEVVVAHYEAGSWLVLPCDFASDFAAVSCADESVVAIDFWLPTSTGGAVLEAPSHEELREQMSLDFNAYLDEPEQGLALRLHSASDIELLRNEISALEFDDWVNIHMFSNLKSEPIDQSGVWVMTQLVYAGIALTLAIAIASMLVSSYASILERRRSLLTLRLSGMRVREIMKMMLVESALPLAVISILATAAGFGAGWLLMHMVSKSLDAVFTPLLFAVVGSALGLAVLAIISLGPTLRRVTAPSNNVRE</sequence>
<evidence type="ECO:0000256" key="4">
    <source>
        <dbReference type="ARBA" id="ARBA00022989"/>
    </source>
</evidence>
<feature type="domain" description="ABC3 transporter permease C-terminal" evidence="7">
    <location>
        <begin position="618"/>
        <end position="727"/>
    </location>
</feature>
<dbReference type="InterPro" id="IPR003838">
    <property type="entry name" value="ABC3_permease_C"/>
</dbReference>
<dbReference type="EMBL" id="JAUSQX010000001">
    <property type="protein sequence ID" value="MDP9806784.1"/>
    <property type="molecule type" value="Genomic_DNA"/>
</dbReference>
<evidence type="ECO:0000259" key="7">
    <source>
        <dbReference type="Pfam" id="PF02687"/>
    </source>
</evidence>
<comment type="caution">
    <text evidence="8">The sequence shown here is derived from an EMBL/GenBank/DDBJ whole genome shotgun (WGS) entry which is preliminary data.</text>
</comment>
<evidence type="ECO:0000313" key="9">
    <source>
        <dbReference type="Proteomes" id="UP001243212"/>
    </source>
</evidence>
<feature type="transmembrane region" description="Helical" evidence="6">
    <location>
        <begin position="244"/>
        <end position="274"/>
    </location>
</feature>
<accession>A0ABT9NH98</accession>
<name>A0ABT9NH98_9ACTO</name>
<feature type="transmembrane region" description="Helical" evidence="6">
    <location>
        <begin position="613"/>
        <end position="639"/>
    </location>
</feature>
<gene>
    <name evidence="8" type="ORF">J2S70_001366</name>
</gene>
<comment type="subcellular location">
    <subcellularLocation>
        <location evidence="1">Cell membrane</location>
        <topology evidence="1">Multi-pass membrane protein</topology>
    </subcellularLocation>
</comment>
<organism evidence="8 9">
    <name type="scientific">Trueperella bonasi</name>
    <dbReference type="NCBI Taxonomy" id="312286"/>
    <lineage>
        <taxon>Bacteria</taxon>
        <taxon>Bacillati</taxon>
        <taxon>Actinomycetota</taxon>
        <taxon>Actinomycetes</taxon>
        <taxon>Actinomycetales</taxon>
        <taxon>Actinomycetaceae</taxon>
        <taxon>Trueperella</taxon>
    </lineage>
</organism>
<feature type="transmembrane region" description="Helical" evidence="6">
    <location>
        <begin position="369"/>
        <end position="392"/>
    </location>
</feature>
<feature type="transmembrane region" description="Helical" evidence="6">
    <location>
        <begin position="294"/>
        <end position="318"/>
    </location>
</feature>
<evidence type="ECO:0000256" key="1">
    <source>
        <dbReference type="ARBA" id="ARBA00004651"/>
    </source>
</evidence>
<dbReference type="Proteomes" id="UP001243212">
    <property type="component" value="Unassembled WGS sequence"/>
</dbReference>
<keyword evidence="5 6" id="KW-0472">Membrane</keyword>